<dbReference type="InterPro" id="IPR050583">
    <property type="entry name" value="Mycobacterial_A85_antigen"/>
</dbReference>
<dbReference type="PANTHER" id="PTHR48098:SF1">
    <property type="entry name" value="DIACYLGLYCEROL ACYLTRANSFERASE_MYCOLYLTRANSFERASE AG85A"/>
    <property type="match status" value="1"/>
</dbReference>
<keyword evidence="1" id="KW-1133">Transmembrane helix</keyword>
<dbReference type="EMBL" id="JBHSBN010000016">
    <property type="protein sequence ID" value="MFC4108491.1"/>
    <property type="molecule type" value="Genomic_DNA"/>
</dbReference>
<feature type="transmembrane region" description="Helical" evidence="1">
    <location>
        <begin position="34"/>
        <end position="58"/>
    </location>
</feature>
<keyword evidence="1" id="KW-0812">Transmembrane</keyword>
<dbReference type="PANTHER" id="PTHR48098">
    <property type="entry name" value="ENTEROCHELIN ESTERASE-RELATED"/>
    <property type="match status" value="1"/>
</dbReference>
<dbReference type="Gene3D" id="3.40.50.1820">
    <property type="entry name" value="alpha/beta hydrolase"/>
    <property type="match status" value="1"/>
</dbReference>
<protein>
    <submittedName>
        <fullName evidence="2">Alpha/beta hydrolase</fullName>
    </submittedName>
</protein>
<evidence type="ECO:0000313" key="3">
    <source>
        <dbReference type="Proteomes" id="UP001595868"/>
    </source>
</evidence>
<name>A0ABV8KS88_9ACTN</name>
<sequence length="366" mass="39605">MAPDSIGTQITTIVVAVVLVVLTATLWERPRGWLAWVLRPLALTLCLLTALAAGGVAVNREVEVYTTWSALFGKAPGEAATPTDEQAPGDALQPVLDAPRSASGSRVVSFTVTGKASGITLQAFAYLPPGYDQEPLNGQRLPVIEALSGFPGSPQTWLKALEAPKILDEEITSGRMAPTVVVFPYQVLSNTHDTECVNEVNGIQMDTFLTTDVPEAVRRLFRVRTDPGGWGLIGYSAGAFCAVNLALRHPDKYSAAASLSGYFRAITDKTTGDLYKGNQDARNQNSPLWRVQNLPIPRVALYLAAAKDDTFEYKELEQFVAVTRSPLRVTTQSLPQGGHTRKVWKALEAPAFDWLSSWLSAPVPIS</sequence>
<dbReference type="InterPro" id="IPR000801">
    <property type="entry name" value="Esterase-like"/>
</dbReference>
<evidence type="ECO:0000313" key="2">
    <source>
        <dbReference type="EMBL" id="MFC4108491.1"/>
    </source>
</evidence>
<comment type="caution">
    <text evidence="2">The sequence shown here is derived from an EMBL/GenBank/DDBJ whole genome shotgun (WGS) entry which is preliminary data.</text>
</comment>
<proteinExistence type="predicted"/>
<dbReference type="Proteomes" id="UP001595868">
    <property type="component" value="Unassembled WGS sequence"/>
</dbReference>
<dbReference type="RefSeq" id="WP_377548831.1">
    <property type="nucleotide sequence ID" value="NZ_JBHSBN010000016.1"/>
</dbReference>
<keyword evidence="1" id="KW-0472">Membrane</keyword>
<dbReference type="GO" id="GO:0016787">
    <property type="term" value="F:hydrolase activity"/>
    <property type="evidence" value="ECO:0007669"/>
    <property type="project" value="UniProtKB-KW"/>
</dbReference>
<accession>A0ABV8KS88</accession>
<dbReference type="InterPro" id="IPR029058">
    <property type="entry name" value="AB_hydrolase_fold"/>
</dbReference>
<feature type="transmembrane region" description="Helical" evidence="1">
    <location>
        <begin position="6"/>
        <end position="27"/>
    </location>
</feature>
<evidence type="ECO:0000256" key="1">
    <source>
        <dbReference type="SAM" id="Phobius"/>
    </source>
</evidence>
<keyword evidence="3" id="KW-1185">Reference proteome</keyword>
<gene>
    <name evidence="2" type="ORF">ACFOX0_21470</name>
</gene>
<dbReference type="SUPFAM" id="SSF53474">
    <property type="entry name" value="alpha/beta-Hydrolases"/>
    <property type="match status" value="1"/>
</dbReference>
<keyword evidence="2" id="KW-0378">Hydrolase</keyword>
<organism evidence="2 3">
    <name type="scientific">Micromonospora zhanjiangensis</name>
    <dbReference type="NCBI Taxonomy" id="1522057"/>
    <lineage>
        <taxon>Bacteria</taxon>
        <taxon>Bacillati</taxon>
        <taxon>Actinomycetota</taxon>
        <taxon>Actinomycetes</taxon>
        <taxon>Micromonosporales</taxon>
        <taxon>Micromonosporaceae</taxon>
        <taxon>Micromonospora</taxon>
    </lineage>
</organism>
<reference evidence="3" key="1">
    <citation type="journal article" date="2019" name="Int. J. Syst. Evol. Microbiol.">
        <title>The Global Catalogue of Microorganisms (GCM) 10K type strain sequencing project: providing services to taxonomists for standard genome sequencing and annotation.</title>
        <authorList>
            <consortium name="The Broad Institute Genomics Platform"/>
            <consortium name="The Broad Institute Genome Sequencing Center for Infectious Disease"/>
            <person name="Wu L."/>
            <person name="Ma J."/>
        </authorList>
    </citation>
    <scope>NUCLEOTIDE SEQUENCE [LARGE SCALE GENOMIC DNA]</scope>
    <source>
        <strain evidence="3">2902at01</strain>
    </source>
</reference>
<dbReference type="Pfam" id="PF00756">
    <property type="entry name" value="Esterase"/>
    <property type="match status" value="1"/>
</dbReference>